<evidence type="ECO:0000313" key="4">
    <source>
        <dbReference type="Proteomes" id="UP000551327"/>
    </source>
</evidence>
<protein>
    <submittedName>
        <fullName evidence="3">NTP transferase domain-containing protein</fullName>
    </submittedName>
</protein>
<gene>
    <name evidence="3" type="ORF">H7F53_13335</name>
</gene>
<accession>A0A7X1G1A8</accession>
<dbReference type="PANTHER" id="PTHR43777:SF1">
    <property type="entry name" value="MOLYBDENUM COFACTOR CYTIDYLYLTRANSFERASE"/>
    <property type="match status" value="1"/>
</dbReference>
<dbReference type="PANTHER" id="PTHR43777">
    <property type="entry name" value="MOLYBDENUM COFACTOR CYTIDYLYLTRANSFERASE"/>
    <property type="match status" value="1"/>
</dbReference>
<dbReference type="SUPFAM" id="SSF53448">
    <property type="entry name" value="Nucleotide-diphospho-sugar transferases"/>
    <property type="match status" value="1"/>
</dbReference>
<evidence type="ECO:0000259" key="2">
    <source>
        <dbReference type="Pfam" id="PF12804"/>
    </source>
</evidence>
<feature type="domain" description="MobA-like NTP transferase" evidence="2">
    <location>
        <begin position="2"/>
        <end position="151"/>
    </location>
</feature>
<sequence length="192" mass="18780">MAGLATRFGAAKLDAACAGRPLGAWAFDHAAALAAPVLAVVGPQPPAWLAPDQPRVVNPAPAAGLGGSVALAAQAAQAAGAGALLVVLADMPLVGPATLARLVALAATHGLAATRYPDDRRGVPACFAARHFAAMAALSGESGARDLLRRCPAAALVTPSADELLDVDRPADLAQVAALLAARADAAAGAPA</sequence>
<keyword evidence="1" id="KW-0460">Magnesium</keyword>
<evidence type="ECO:0000313" key="3">
    <source>
        <dbReference type="EMBL" id="MBC2670132.1"/>
    </source>
</evidence>
<dbReference type="EMBL" id="JACLAX010000014">
    <property type="protein sequence ID" value="MBC2670132.1"/>
    <property type="molecule type" value="Genomic_DNA"/>
</dbReference>
<dbReference type="RefSeq" id="WP_185679990.1">
    <property type="nucleotide sequence ID" value="NZ_JACLAX010000014.1"/>
</dbReference>
<dbReference type="InterPro" id="IPR025877">
    <property type="entry name" value="MobA-like_NTP_Trfase"/>
</dbReference>
<evidence type="ECO:0000256" key="1">
    <source>
        <dbReference type="ARBA" id="ARBA00022842"/>
    </source>
</evidence>
<dbReference type="AlphaFoldDB" id="A0A7X1G1A8"/>
<keyword evidence="4" id="KW-1185">Reference proteome</keyword>
<proteinExistence type="predicted"/>
<dbReference type="Proteomes" id="UP000551327">
    <property type="component" value="Unassembled WGS sequence"/>
</dbReference>
<organism evidence="3 4">
    <name type="scientific">Novosphingobium piscinae</name>
    <dbReference type="NCBI Taxonomy" id="1507448"/>
    <lineage>
        <taxon>Bacteria</taxon>
        <taxon>Pseudomonadati</taxon>
        <taxon>Pseudomonadota</taxon>
        <taxon>Alphaproteobacteria</taxon>
        <taxon>Sphingomonadales</taxon>
        <taxon>Sphingomonadaceae</taxon>
        <taxon>Novosphingobium</taxon>
    </lineage>
</organism>
<dbReference type="GO" id="GO:0016779">
    <property type="term" value="F:nucleotidyltransferase activity"/>
    <property type="evidence" value="ECO:0007669"/>
    <property type="project" value="UniProtKB-ARBA"/>
</dbReference>
<dbReference type="InterPro" id="IPR029044">
    <property type="entry name" value="Nucleotide-diphossugar_trans"/>
</dbReference>
<reference evidence="3 4" key="1">
    <citation type="submission" date="2020-08" db="EMBL/GenBank/DDBJ databases">
        <title>The genome sequence of type strain Novosphingobium piscinae KCTC 42194.</title>
        <authorList>
            <person name="Liu Y."/>
        </authorList>
    </citation>
    <scope>NUCLEOTIDE SEQUENCE [LARGE SCALE GENOMIC DNA]</scope>
    <source>
        <strain evidence="3 4">KCTC 42194</strain>
    </source>
</reference>
<keyword evidence="3" id="KW-0808">Transferase</keyword>
<comment type="caution">
    <text evidence="3">The sequence shown here is derived from an EMBL/GenBank/DDBJ whole genome shotgun (WGS) entry which is preliminary data.</text>
</comment>
<dbReference type="Pfam" id="PF12804">
    <property type="entry name" value="NTP_transf_3"/>
    <property type="match status" value="1"/>
</dbReference>
<dbReference type="Gene3D" id="3.90.550.10">
    <property type="entry name" value="Spore Coat Polysaccharide Biosynthesis Protein SpsA, Chain A"/>
    <property type="match status" value="1"/>
</dbReference>
<name>A0A7X1G1A8_9SPHN</name>